<dbReference type="Gene3D" id="2.60.40.10">
    <property type="entry name" value="Immunoglobulins"/>
    <property type="match status" value="1"/>
</dbReference>
<keyword evidence="1" id="KW-0732">Signal</keyword>
<dbReference type="InterPro" id="IPR036179">
    <property type="entry name" value="Ig-like_dom_sf"/>
</dbReference>
<evidence type="ECO:0000259" key="2">
    <source>
        <dbReference type="PROSITE" id="PS50835"/>
    </source>
</evidence>
<sequence length="172" mass="19003">MILCLFLLLTGALPAPTLYLSQTSARPGVSVWLQCFVISHAPATRIIFCKDGEEVTSQKGSEKKVIYSWDHVVSMHSSGNYSCGYEIKDSNNRVNGSQLSPAKHLSITGPAMTLAIWATRCTLVLLLLVSAPVITFVMEKQGLPILWSWRRLVAGAAAFWGRRQREIPTDQL</sequence>
<dbReference type="SUPFAM" id="SSF48726">
    <property type="entry name" value="Immunoglobulin"/>
    <property type="match status" value="1"/>
</dbReference>
<reference evidence="3" key="1">
    <citation type="submission" date="2021-09" db="EMBL/GenBank/DDBJ databases">
        <title>The genome of Mauremys mutica provides insights into the evolution of semi-aquatic lifestyle.</title>
        <authorList>
            <person name="Gong S."/>
            <person name="Gao Y."/>
        </authorList>
    </citation>
    <scope>NUCLEOTIDE SEQUENCE</scope>
    <source>
        <strain evidence="3">MM-2020</strain>
        <tissue evidence="3">Muscle</tissue>
    </source>
</reference>
<dbReference type="InterPro" id="IPR013783">
    <property type="entry name" value="Ig-like_fold"/>
</dbReference>
<organism evidence="3 4">
    <name type="scientific">Mauremys mutica</name>
    <name type="common">yellowpond turtle</name>
    <dbReference type="NCBI Taxonomy" id="74926"/>
    <lineage>
        <taxon>Eukaryota</taxon>
        <taxon>Metazoa</taxon>
        <taxon>Chordata</taxon>
        <taxon>Craniata</taxon>
        <taxon>Vertebrata</taxon>
        <taxon>Euteleostomi</taxon>
        <taxon>Archelosauria</taxon>
        <taxon>Testudinata</taxon>
        <taxon>Testudines</taxon>
        <taxon>Cryptodira</taxon>
        <taxon>Durocryptodira</taxon>
        <taxon>Testudinoidea</taxon>
        <taxon>Geoemydidae</taxon>
        <taxon>Geoemydinae</taxon>
        <taxon>Mauremys</taxon>
    </lineage>
</organism>
<gene>
    <name evidence="3" type="ORF">KIL84_002134</name>
</gene>
<proteinExistence type="predicted"/>
<feature type="chain" id="PRO_5039557353" description="Ig-like domain-containing protein" evidence="1">
    <location>
        <begin position="20"/>
        <end position="172"/>
    </location>
</feature>
<evidence type="ECO:0000256" key="1">
    <source>
        <dbReference type="SAM" id="SignalP"/>
    </source>
</evidence>
<dbReference type="InterPro" id="IPR007110">
    <property type="entry name" value="Ig-like_dom"/>
</dbReference>
<comment type="caution">
    <text evidence="3">The sequence shown here is derived from an EMBL/GenBank/DDBJ whole genome shotgun (WGS) entry which is preliminary data.</text>
</comment>
<dbReference type="EMBL" id="JAHDVG010000469">
    <property type="protein sequence ID" value="KAH1181200.1"/>
    <property type="molecule type" value="Genomic_DNA"/>
</dbReference>
<name>A0A9D4B5M9_9SAUR</name>
<protein>
    <recommendedName>
        <fullName evidence="2">Ig-like domain-containing protein</fullName>
    </recommendedName>
</protein>
<dbReference type="AlphaFoldDB" id="A0A9D4B5M9"/>
<accession>A0A9D4B5M9</accession>
<dbReference type="Proteomes" id="UP000827986">
    <property type="component" value="Unassembled WGS sequence"/>
</dbReference>
<feature type="domain" description="Ig-like" evidence="2">
    <location>
        <begin position="14"/>
        <end position="100"/>
    </location>
</feature>
<dbReference type="PROSITE" id="PS50835">
    <property type="entry name" value="IG_LIKE"/>
    <property type="match status" value="1"/>
</dbReference>
<evidence type="ECO:0000313" key="4">
    <source>
        <dbReference type="Proteomes" id="UP000827986"/>
    </source>
</evidence>
<evidence type="ECO:0000313" key="3">
    <source>
        <dbReference type="EMBL" id="KAH1181200.1"/>
    </source>
</evidence>
<feature type="signal peptide" evidence="1">
    <location>
        <begin position="1"/>
        <end position="19"/>
    </location>
</feature>
<keyword evidence="4" id="KW-1185">Reference proteome</keyword>